<gene>
    <name evidence="2" type="ORF">S03H2_39681</name>
</gene>
<comment type="caution">
    <text evidence="2">The sequence shown here is derived from an EMBL/GenBank/DDBJ whole genome shotgun (WGS) entry which is preliminary data.</text>
</comment>
<reference evidence="2" key="1">
    <citation type="journal article" date="2014" name="Front. Microbiol.">
        <title>High frequency of phylogenetically diverse reductive dehalogenase-homologous genes in deep subseafloor sedimentary metagenomes.</title>
        <authorList>
            <person name="Kawai M."/>
            <person name="Futagami T."/>
            <person name="Toyoda A."/>
            <person name="Takaki Y."/>
            <person name="Nishi S."/>
            <person name="Hori S."/>
            <person name="Arai W."/>
            <person name="Tsubouchi T."/>
            <person name="Morono Y."/>
            <person name="Uchiyama I."/>
            <person name="Ito T."/>
            <person name="Fujiyama A."/>
            <person name="Inagaki F."/>
            <person name="Takami H."/>
        </authorList>
    </citation>
    <scope>NUCLEOTIDE SEQUENCE</scope>
    <source>
        <strain evidence="2">Expedition CK06-06</strain>
    </source>
</reference>
<proteinExistence type="predicted"/>
<organism evidence="2">
    <name type="scientific">marine sediment metagenome</name>
    <dbReference type="NCBI Taxonomy" id="412755"/>
    <lineage>
        <taxon>unclassified sequences</taxon>
        <taxon>metagenomes</taxon>
        <taxon>ecological metagenomes</taxon>
    </lineage>
</organism>
<dbReference type="EMBL" id="BARU01024555">
    <property type="protein sequence ID" value="GAH50624.1"/>
    <property type="molecule type" value="Genomic_DNA"/>
</dbReference>
<accession>X1H9V1</accession>
<feature type="region of interest" description="Disordered" evidence="1">
    <location>
        <begin position="1"/>
        <end position="60"/>
    </location>
</feature>
<evidence type="ECO:0000256" key="1">
    <source>
        <dbReference type="SAM" id="MobiDB-lite"/>
    </source>
</evidence>
<sequence length="128" mass="14744">MPRRKPTEENAYPTYQPYPVTWRSRDQTYGLSDPDEVRTTPPEPDEPDAFPDSPDLVSDAYPAASNFAEPTSFNDKHTFRPLRLLHSLFADRLDFLHVALRELEDARSERQRLTAAALDDIDSHIRDC</sequence>
<feature type="non-terminal residue" evidence="2">
    <location>
        <position position="128"/>
    </location>
</feature>
<dbReference type="AlphaFoldDB" id="X1H9V1"/>
<name>X1H9V1_9ZZZZ</name>
<evidence type="ECO:0000313" key="2">
    <source>
        <dbReference type="EMBL" id="GAH50624.1"/>
    </source>
</evidence>
<protein>
    <submittedName>
        <fullName evidence="2">Uncharacterized protein</fullName>
    </submittedName>
</protein>